<accession>A0A0C3B455</accession>
<dbReference type="Proteomes" id="UP000054166">
    <property type="component" value="Unassembled WGS sequence"/>
</dbReference>
<sequence length="89" mass="10410">MLTVLVNYLSVQPEVVMKHVPLPIITQLLQSSTLSTYHNFMRQLTFLQPRNQFYEDNERTYRLCAFLNDLSHPVNRKLAMEVVGVVYVP</sequence>
<dbReference type="InParanoid" id="A0A0C3B455"/>
<evidence type="ECO:0000313" key="1">
    <source>
        <dbReference type="EMBL" id="KIM81003.1"/>
    </source>
</evidence>
<organism evidence="1 2">
    <name type="scientific">Piloderma croceum (strain F 1598)</name>
    <dbReference type="NCBI Taxonomy" id="765440"/>
    <lineage>
        <taxon>Eukaryota</taxon>
        <taxon>Fungi</taxon>
        <taxon>Dikarya</taxon>
        <taxon>Basidiomycota</taxon>
        <taxon>Agaricomycotina</taxon>
        <taxon>Agaricomycetes</taxon>
        <taxon>Agaricomycetidae</taxon>
        <taxon>Atheliales</taxon>
        <taxon>Atheliaceae</taxon>
        <taxon>Piloderma</taxon>
    </lineage>
</organism>
<gene>
    <name evidence="1" type="ORF">PILCRDRAFT_9049</name>
</gene>
<reference evidence="1 2" key="1">
    <citation type="submission" date="2014-04" db="EMBL/GenBank/DDBJ databases">
        <authorList>
            <consortium name="DOE Joint Genome Institute"/>
            <person name="Kuo A."/>
            <person name="Tarkka M."/>
            <person name="Buscot F."/>
            <person name="Kohler A."/>
            <person name="Nagy L.G."/>
            <person name="Floudas D."/>
            <person name="Copeland A."/>
            <person name="Barry K.W."/>
            <person name="Cichocki N."/>
            <person name="Veneault-Fourrey C."/>
            <person name="LaButti K."/>
            <person name="Lindquist E.A."/>
            <person name="Lipzen A."/>
            <person name="Lundell T."/>
            <person name="Morin E."/>
            <person name="Murat C."/>
            <person name="Sun H."/>
            <person name="Tunlid A."/>
            <person name="Henrissat B."/>
            <person name="Grigoriev I.V."/>
            <person name="Hibbett D.S."/>
            <person name="Martin F."/>
            <person name="Nordberg H.P."/>
            <person name="Cantor M.N."/>
            <person name="Hua S.X."/>
        </authorList>
    </citation>
    <scope>NUCLEOTIDE SEQUENCE [LARGE SCALE GENOMIC DNA]</scope>
    <source>
        <strain evidence="1 2">F 1598</strain>
    </source>
</reference>
<proteinExistence type="predicted"/>
<evidence type="ECO:0000313" key="2">
    <source>
        <dbReference type="Proteomes" id="UP000054166"/>
    </source>
</evidence>
<reference evidence="2" key="2">
    <citation type="submission" date="2015-01" db="EMBL/GenBank/DDBJ databases">
        <title>Evolutionary Origins and Diversification of the Mycorrhizal Mutualists.</title>
        <authorList>
            <consortium name="DOE Joint Genome Institute"/>
            <consortium name="Mycorrhizal Genomics Consortium"/>
            <person name="Kohler A."/>
            <person name="Kuo A."/>
            <person name="Nagy L.G."/>
            <person name="Floudas D."/>
            <person name="Copeland A."/>
            <person name="Barry K.W."/>
            <person name="Cichocki N."/>
            <person name="Veneault-Fourrey C."/>
            <person name="LaButti K."/>
            <person name="Lindquist E.A."/>
            <person name="Lipzen A."/>
            <person name="Lundell T."/>
            <person name="Morin E."/>
            <person name="Murat C."/>
            <person name="Riley R."/>
            <person name="Ohm R."/>
            <person name="Sun H."/>
            <person name="Tunlid A."/>
            <person name="Henrissat B."/>
            <person name="Grigoriev I.V."/>
            <person name="Hibbett D.S."/>
            <person name="Martin F."/>
        </authorList>
    </citation>
    <scope>NUCLEOTIDE SEQUENCE [LARGE SCALE GENOMIC DNA]</scope>
    <source>
        <strain evidence="2">F 1598</strain>
    </source>
</reference>
<name>A0A0C3B455_PILCF</name>
<protein>
    <submittedName>
        <fullName evidence="1">Uncharacterized protein</fullName>
    </submittedName>
</protein>
<dbReference type="AlphaFoldDB" id="A0A0C3B455"/>
<keyword evidence="2" id="KW-1185">Reference proteome</keyword>
<dbReference type="EMBL" id="KN833001">
    <property type="protein sequence ID" value="KIM81003.1"/>
    <property type="molecule type" value="Genomic_DNA"/>
</dbReference>
<dbReference type="HOGENOM" id="CLU_2455521_0_0_1"/>